<evidence type="ECO:0000256" key="1">
    <source>
        <dbReference type="ARBA" id="ARBA00004365"/>
    </source>
</evidence>
<evidence type="ECO:0000313" key="9">
    <source>
        <dbReference type="EMBL" id="SEP03499.1"/>
    </source>
</evidence>
<reference evidence="9 10" key="1">
    <citation type="submission" date="2016-10" db="EMBL/GenBank/DDBJ databases">
        <authorList>
            <person name="de Groot N.N."/>
        </authorList>
    </citation>
    <scope>NUCLEOTIDE SEQUENCE [LARGE SCALE GENOMIC DNA]</scope>
    <source>
        <strain evidence="9 10">CGMCC 1.6291</strain>
    </source>
</reference>
<feature type="region of interest" description="Disordered" evidence="6">
    <location>
        <begin position="156"/>
        <end position="177"/>
    </location>
</feature>
<evidence type="ECO:0000259" key="8">
    <source>
        <dbReference type="Pfam" id="PF00700"/>
    </source>
</evidence>
<dbReference type="GO" id="GO:0005198">
    <property type="term" value="F:structural molecule activity"/>
    <property type="evidence" value="ECO:0007669"/>
    <property type="project" value="InterPro"/>
</dbReference>
<keyword evidence="10" id="KW-1185">Reference proteome</keyword>
<protein>
    <submittedName>
        <fullName evidence="9">Flagellar hook-associated protein 3 FlgL</fullName>
    </submittedName>
</protein>
<dbReference type="PANTHER" id="PTHR42792">
    <property type="entry name" value="FLAGELLIN"/>
    <property type="match status" value="1"/>
</dbReference>
<evidence type="ECO:0000259" key="7">
    <source>
        <dbReference type="Pfam" id="PF00669"/>
    </source>
</evidence>
<dbReference type="InterPro" id="IPR046358">
    <property type="entry name" value="Flagellin_C"/>
</dbReference>
<proteinExistence type="inferred from homology"/>
<dbReference type="Proteomes" id="UP000199657">
    <property type="component" value="Unassembled WGS sequence"/>
</dbReference>
<dbReference type="GO" id="GO:0071973">
    <property type="term" value="P:bacterial-type flagellum-dependent cell motility"/>
    <property type="evidence" value="ECO:0007669"/>
    <property type="project" value="InterPro"/>
</dbReference>
<gene>
    <name evidence="9" type="ORF">SAMN04488052_10737</name>
</gene>
<dbReference type="GO" id="GO:0005576">
    <property type="term" value="C:extracellular region"/>
    <property type="evidence" value="ECO:0007669"/>
    <property type="project" value="UniProtKB-SubCell"/>
</dbReference>
<evidence type="ECO:0000256" key="6">
    <source>
        <dbReference type="SAM" id="MobiDB-lite"/>
    </source>
</evidence>
<organism evidence="9 10">
    <name type="scientific">Aquisalimonas asiatica</name>
    <dbReference type="NCBI Taxonomy" id="406100"/>
    <lineage>
        <taxon>Bacteria</taxon>
        <taxon>Pseudomonadati</taxon>
        <taxon>Pseudomonadota</taxon>
        <taxon>Gammaproteobacteria</taxon>
        <taxon>Chromatiales</taxon>
        <taxon>Ectothiorhodospiraceae</taxon>
        <taxon>Aquisalimonas</taxon>
    </lineage>
</organism>
<comment type="similarity">
    <text evidence="3">Belongs to the bacterial flagellin family.</text>
</comment>
<evidence type="ECO:0000256" key="3">
    <source>
        <dbReference type="ARBA" id="ARBA00005709"/>
    </source>
</evidence>
<dbReference type="InterPro" id="IPR013384">
    <property type="entry name" value="Flagell_FlgL"/>
</dbReference>
<feature type="domain" description="Flagellin C-terminal" evidence="8">
    <location>
        <begin position="326"/>
        <end position="408"/>
    </location>
</feature>
<name>A0A1H8UJV5_9GAMM</name>
<evidence type="ECO:0000313" key="10">
    <source>
        <dbReference type="Proteomes" id="UP000199657"/>
    </source>
</evidence>
<keyword evidence="9" id="KW-0282">Flagellum</keyword>
<dbReference type="AlphaFoldDB" id="A0A1H8UJV5"/>
<keyword evidence="9" id="KW-0969">Cilium</keyword>
<dbReference type="PRINTS" id="PR00207">
    <property type="entry name" value="FLAGELLIN"/>
</dbReference>
<dbReference type="PANTHER" id="PTHR42792:SF1">
    <property type="entry name" value="FLAGELLAR HOOK-ASSOCIATED PROTEIN 3"/>
    <property type="match status" value="1"/>
</dbReference>
<dbReference type="InterPro" id="IPR001492">
    <property type="entry name" value="Flagellin"/>
</dbReference>
<accession>A0A1H8UJV5</accession>
<feature type="domain" description="Flagellin N-terminal" evidence="7">
    <location>
        <begin position="3"/>
        <end position="141"/>
    </location>
</feature>
<dbReference type="SUPFAM" id="SSF64518">
    <property type="entry name" value="Phase 1 flagellin"/>
    <property type="match status" value="1"/>
</dbReference>
<dbReference type="OrthoDB" id="9768249at2"/>
<dbReference type="RefSeq" id="WP_091645034.1">
    <property type="nucleotide sequence ID" value="NZ_FOEG01000007.1"/>
</dbReference>
<evidence type="ECO:0000256" key="5">
    <source>
        <dbReference type="ARBA" id="ARBA00023143"/>
    </source>
</evidence>
<comment type="subcellular location">
    <subcellularLocation>
        <location evidence="1">Bacterial flagellum</location>
    </subcellularLocation>
    <subcellularLocation>
        <location evidence="2">Secreted</location>
    </subcellularLocation>
</comment>
<keyword evidence="9" id="KW-0966">Cell projection</keyword>
<dbReference type="Pfam" id="PF00669">
    <property type="entry name" value="Flagellin_N"/>
    <property type="match status" value="1"/>
</dbReference>
<dbReference type="Pfam" id="PF00700">
    <property type="entry name" value="Flagellin_C"/>
    <property type="match status" value="1"/>
</dbReference>
<dbReference type="STRING" id="406100.SAMN04488052_10737"/>
<dbReference type="NCBIfam" id="TIGR02550">
    <property type="entry name" value="flagell_flgL"/>
    <property type="match status" value="1"/>
</dbReference>
<dbReference type="Gene3D" id="1.20.1330.10">
    <property type="entry name" value="f41 fragment of flagellin, N-terminal domain"/>
    <property type="match status" value="1"/>
</dbReference>
<keyword evidence="4" id="KW-0964">Secreted</keyword>
<sequence length="408" mass="45137">MRVSTSELQQSSINTVLDQQSNLLQIQNQLGTGRRILSPSDDPSGATQALNLDKAVKTSEQYQRNNEQAELRLRLEDTVLGETSNVVNRIRELTVQGANASQNQESRQAIAAEMRERVDELQDLANTDDGRGEYLFSGYKTDVEPFVREGEGVQYRGDQGQRDTQVGPSRRIDSSHSGYETFMDIPTGNGDFQVSVNEDNEGRARLANEEVIDDSVDFNGPYEILFEEDADGDMQFEVVDGDGDPVLDENGDPVAGPYQDGAPIEFDGRSVTFEGEPEDGDSFSVDSAPRQSLFQTVDNLIEAFDSRADDGADRAKLETEIYEALENMDAALGSLNLTRAETGARLNALESELRANEAARLDLETELSRVEDLNYAEAISRFQQQQAGLQAAQQSYAQIQNLSLFNYI</sequence>
<dbReference type="InterPro" id="IPR001029">
    <property type="entry name" value="Flagellin_N"/>
</dbReference>
<dbReference type="GO" id="GO:0009424">
    <property type="term" value="C:bacterial-type flagellum hook"/>
    <property type="evidence" value="ECO:0007669"/>
    <property type="project" value="InterPro"/>
</dbReference>
<dbReference type="EMBL" id="FOEG01000007">
    <property type="protein sequence ID" value="SEP03499.1"/>
    <property type="molecule type" value="Genomic_DNA"/>
</dbReference>
<evidence type="ECO:0000256" key="4">
    <source>
        <dbReference type="ARBA" id="ARBA00022525"/>
    </source>
</evidence>
<evidence type="ECO:0000256" key="2">
    <source>
        <dbReference type="ARBA" id="ARBA00004613"/>
    </source>
</evidence>
<keyword evidence="5" id="KW-0975">Bacterial flagellum</keyword>